<evidence type="ECO:0000313" key="1">
    <source>
        <dbReference type="EMBL" id="RKO72914.1"/>
    </source>
</evidence>
<organism evidence="1 2">
    <name type="scientific">Sphingobacterium puteale</name>
    <dbReference type="NCBI Taxonomy" id="2420510"/>
    <lineage>
        <taxon>Bacteria</taxon>
        <taxon>Pseudomonadati</taxon>
        <taxon>Bacteroidota</taxon>
        <taxon>Sphingobacteriia</taxon>
        <taxon>Sphingobacteriales</taxon>
        <taxon>Sphingobacteriaceae</taxon>
        <taxon>Sphingobacterium</taxon>
    </lineage>
</organism>
<dbReference type="PROSITE" id="PS51257">
    <property type="entry name" value="PROKAR_LIPOPROTEIN"/>
    <property type="match status" value="1"/>
</dbReference>
<protein>
    <submittedName>
        <fullName evidence="1">Uncharacterized protein</fullName>
    </submittedName>
</protein>
<proteinExistence type="predicted"/>
<dbReference type="Proteomes" id="UP000282423">
    <property type="component" value="Unassembled WGS sequence"/>
</dbReference>
<dbReference type="EMBL" id="RBWS01000004">
    <property type="protein sequence ID" value="RKO72914.1"/>
    <property type="molecule type" value="Genomic_DNA"/>
</dbReference>
<dbReference type="AlphaFoldDB" id="A0A420W2Z3"/>
<name>A0A420W2Z3_9SPHI</name>
<evidence type="ECO:0000313" key="2">
    <source>
        <dbReference type="Proteomes" id="UP000282423"/>
    </source>
</evidence>
<keyword evidence="2" id="KW-1185">Reference proteome</keyword>
<sequence length="221" mass="25102">MKNLSLLFFITAFLLQSCTSEDKHPNVPILEKLIKNGEVVFVEKKDSVSLQPFITFVNDSVYVVQTQQQVSADTKNIKSNEKAVTDVVIKNSIAIKNVISGKTYLSETVDSKYPIRINEKNDVIINDAMFLAPGYTTKVKADTTFAKNITDINVDEKLKKLKEFGKSITTKWTNTNRLGTMHKLFYYQLGERKFKSASECYLITENGNYFYNGKLGILKIK</sequence>
<accession>A0A420W2Z3</accession>
<comment type="caution">
    <text evidence="1">The sequence shown here is derived from an EMBL/GenBank/DDBJ whole genome shotgun (WGS) entry which is preliminary data.</text>
</comment>
<dbReference type="OrthoDB" id="793378at2"/>
<gene>
    <name evidence="1" type="ORF">D7322_05660</name>
</gene>
<dbReference type="RefSeq" id="WP_121122086.1">
    <property type="nucleotide sequence ID" value="NZ_RBWS01000004.1"/>
</dbReference>
<reference evidence="1 2" key="1">
    <citation type="submission" date="2018-10" db="EMBL/GenBank/DDBJ databases">
        <title>Sphingobacterium sp. M05W1-28.</title>
        <authorList>
            <person name="Cai H."/>
        </authorList>
    </citation>
    <scope>NUCLEOTIDE SEQUENCE [LARGE SCALE GENOMIC DNA]</scope>
    <source>
        <strain evidence="1 2">M05W1-28</strain>
    </source>
</reference>